<feature type="transmembrane region" description="Helical" evidence="1">
    <location>
        <begin position="54"/>
        <end position="73"/>
    </location>
</feature>
<keyword evidence="1" id="KW-1133">Transmembrane helix</keyword>
<organism evidence="2 3">
    <name type="scientific">Marivirga lumbricoides</name>
    <dbReference type="NCBI Taxonomy" id="1046115"/>
    <lineage>
        <taxon>Bacteria</taxon>
        <taxon>Pseudomonadati</taxon>
        <taxon>Bacteroidota</taxon>
        <taxon>Cytophagia</taxon>
        <taxon>Cytophagales</taxon>
        <taxon>Marivirgaceae</taxon>
        <taxon>Marivirga</taxon>
    </lineage>
</organism>
<comment type="caution">
    <text evidence="2">The sequence shown here is derived from an EMBL/GenBank/DDBJ whole genome shotgun (WGS) entry which is preliminary data.</text>
</comment>
<evidence type="ECO:0000313" key="2">
    <source>
        <dbReference type="EMBL" id="PTB97522.1"/>
    </source>
</evidence>
<keyword evidence="1" id="KW-0812">Transmembrane</keyword>
<name>A0A2T4DUN7_9BACT</name>
<sequence>MDDEKKIESAEVKLLLTRLDEIRNMDKSDMSSSEKKELRKEVRSIKRELKATGGGIYLSAGALIIIILLLILLL</sequence>
<dbReference type="Proteomes" id="UP000240608">
    <property type="component" value="Unassembled WGS sequence"/>
</dbReference>
<proteinExistence type="predicted"/>
<accession>A0A2T4DUN7</accession>
<evidence type="ECO:0000313" key="3">
    <source>
        <dbReference type="Proteomes" id="UP000240608"/>
    </source>
</evidence>
<reference evidence="2 3" key="1">
    <citation type="submission" date="2018-03" db="EMBL/GenBank/DDBJ databases">
        <title>Cross-interface Injection: A General Nanoliter Liquid Handling Method Applied to Single Cells Genome Amplification Automated Nanoliter Liquid Handling Applied to Single Cell Multiple Displacement Amplification.</title>
        <authorList>
            <person name="Yun J."/>
            <person name="Xu P."/>
            <person name="Xu J."/>
            <person name="Dai X."/>
            <person name="Wang Y."/>
            <person name="Zheng X."/>
            <person name="Cao C."/>
            <person name="Yi Q."/>
            <person name="Zhu Y."/>
            <person name="Wang L."/>
            <person name="Dong Z."/>
            <person name="Huang Y."/>
            <person name="Huang L."/>
            <person name="Du W."/>
        </authorList>
    </citation>
    <scope>NUCLEOTIDE SEQUENCE [LARGE SCALE GENOMIC DNA]</scope>
    <source>
        <strain evidence="2 3">Z-D1-2</strain>
    </source>
</reference>
<dbReference type="AlphaFoldDB" id="A0A2T4DUN7"/>
<protein>
    <submittedName>
        <fullName evidence="2">Uncharacterized protein</fullName>
    </submittedName>
</protein>
<dbReference type="EMBL" id="PYVU01000012">
    <property type="protein sequence ID" value="PTB97522.1"/>
    <property type="molecule type" value="Genomic_DNA"/>
</dbReference>
<gene>
    <name evidence="2" type="ORF">C9994_02665</name>
</gene>
<keyword evidence="1" id="KW-0472">Membrane</keyword>
<evidence type="ECO:0000256" key="1">
    <source>
        <dbReference type="SAM" id="Phobius"/>
    </source>
</evidence>